<evidence type="ECO:0000313" key="3">
    <source>
        <dbReference type="EMBL" id="GBM36537.1"/>
    </source>
</evidence>
<protein>
    <submittedName>
        <fullName evidence="3">Retrovirus-related Pol polyprotein from type-2 retrotransposable element R2DM</fullName>
    </submittedName>
</protein>
<dbReference type="AlphaFoldDB" id="A0A4Y2F6Q8"/>
<keyword evidence="1" id="KW-0812">Transmembrane</keyword>
<proteinExistence type="predicted"/>
<dbReference type="InterPro" id="IPR043502">
    <property type="entry name" value="DNA/RNA_pol_sf"/>
</dbReference>
<dbReference type="SUPFAM" id="SSF56672">
    <property type="entry name" value="DNA/RNA polymerases"/>
    <property type="match status" value="1"/>
</dbReference>
<accession>A0A4Y2F6Q8</accession>
<comment type="caution">
    <text evidence="3">The sequence shown here is derived from an EMBL/GenBank/DDBJ whole genome shotgun (WGS) entry which is preliminary data.</text>
</comment>
<sequence>MAGTCTSELNTCCPPPAVHLLASARPFFWLCSQSCVPTVLCAVNLIILIIAVVWTTKSVGRHGDCGFFMFVLLLKDVWSDFRLRPCKDSLFLRTCLIFEVLLPDKTPTSVKPRAVRRSSPREDLSRRVKRRIEYAKAQRLFFKNPSRYSDSLSPTNMLSDSNPFDDDFRTFWENVMSLPRDSCREPQFVDCPIDTDTASNLMCPITTDEISKCFPKNGSSPGPVLSTVGELRQISKFELAKIFNIFLLCRRVPDRFCRTKSIFLPKRDAVNPGDVRPISLTPIPARLLSKILARRLAPTVNLDPEQRGFIESDGIGQNTFILDFVLRHSREKVKRTFIASLDLKKAFDSVSHEAVFTALRAQAVDPRFVDLLKSIYRNSTTSFVPYPGHKFSPSCGVKQGDPLSSILFNMVIDQLIKKLKCPIGLEIDGSVMSISAYADDILLFASSSAGLQHLINETATFLATCNLHINCAKSFTISVLADAKGKKTKVDGATPFFINNEPLNILKVNDSFKYLGLNISAKGLLVENCSPTLNDYLAKLKSAPLKPQKRIWILKNTLLPKLFHLLVLSSVPAGKLAKLDSITRAFVRGGIIPPG</sequence>
<dbReference type="InterPro" id="IPR000477">
    <property type="entry name" value="RT_dom"/>
</dbReference>
<dbReference type="PROSITE" id="PS50878">
    <property type="entry name" value="RT_POL"/>
    <property type="match status" value="1"/>
</dbReference>
<evidence type="ECO:0000256" key="1">
    <source>
        <dbReference type="SAM" id="Phobius"/>
    </source>
</evidence>
<keyword evidence="1" id="KW-0472">Membrane</keyword>
<reference evidence="3 4" key="1">
    <citation type="journal article" date="2019" name="Sci. Rep.">
        <title>Orb-weaving spider Araneus ventricosus genome elucidates the spidroin gene catalogue.</title>
        <authorList>
            <person name="Kono N."/>
            <person name="Nakamura H."/>
            <person name="Ohtoshi R."/>
            <person name="Moran D.A.P."/>
            <person name="Shinohara A."/>
            <person name="Yoshida Y."/>
            <person name="Fujiwara M."/>
            <person name="Mori M."/>
            <person name="Tomita M."/>
            <person name="Arakawa K."/>
        </authorList>
    </citation>
    <scope>NUCLEOTIDE SEQUENCE [LARGE SCALE GENOMIC DNA]</scope>
</reference>
<dbReference type="GO" id="GO:0071897">
    <property type="term" value="P:DNA biosynthetic process"/>
    <property type="evidence" value="ECO:0007669"/>
    <property type="project" value="UniProtKB-ARBA"/>
</dbReference>
<dbReference type="Pfam" id="PF00078">
    <property type="entry name" value="RVT_1"/>
    <property type="match status" value="1"/>
</dbReference>
<dbReference type="OrthoDB" id="6503643at2759"/>
<keyword evidence="4" id="KW-1185">Reference proteome</keyword>
<gene>
    <name evidence="3" type="primary">pol_3340</name>
    <name evidence="3" type="ORF">AVEN_46014_1</name>
</gene>
<dbReference type="Proteomes" id="UP000499080">
    <property type="component" value="Unassembled WGS sequence"/>
</dbReference>
<feature type="transmembrane region" description="Helical" evidence="1">
    <location>
        <begin position="27"/>
        <end position="54"/>
    </location>
</feature>
<dbReference type="EMBL" id="BGPR01000813">
    <property type="protein sequence ID" value="GBM36537.1"/>
    <property type="molecule type" value="Genomic_DNA"/>
</dbReference>
<dbReference type="PANTHER" id="PTHR19446">
    <property type="entry name" value="REVERSE TRANSCRIPTASES"/>
    <property type="match status" value="1"/>
</dbReference>
<feature type="domain" description="Reverse transcriptase" evidence="2">
    <location>
        <begin position="245"/>
        <end position="519"/>
    </location>
</feature>
<name>A0A4Y2F6Q8_ARAVE</name>
<keyword evidence="1" id="KW-1133">Transmembrane helix</keyword>
<evidence type="ECO:0000313" key="4">
    <source>
        <dbReference type="Proteomes" id="UP000499080"/>
    </source>
</evidence>
<organism evidence="3 4">
    <name type="scientific">Araneus ventricosus</name>
    <name type="common">Orbweaver spider</name>
    <name type="synonym">Epeira ventricosa</name>
    <dbReference type="NCBI Taxonomy" id="182803"/>
    <lineage>
        <taxon>Eukaryota</taxon>
        <taxon>Metazoa</taxon>
        <taxon>Ecdysozoa</taxon>
        <taxon>Arthropoda</taxon>
        <taxon>Chelicerata</taxon>
        <taxon>Arachnida</taxon>
        <taxon>Araneae</taxon>
        <taxon>Araneomorphae</taxon>
        <taxon>Entelegynae</taxon>
        <taxon>Araneoidea</taxon>
        <taxon>Araneidae</taxon>
        <taxon>Araneus</taxon>
    </lineage>
</organism>
<dbReference type="CDD" id="cd01650">
    <property type="entry name" value="RT_nLTR_like"/>
    <property type="match status" value="1"/>
</dbReference>
<evidence type="ECO:0000259" key="2">
    <source>
        <dbReference type="PROSITE" id="PS50878"/>
    </source>
</evidence>